<keyword evidence="8" id="KW-0408">Iron</keyword>
<evidence type="ECO:0000313" key="12">
    <source>
        <dbReference type="Proteomes" id="UP000053110"/>
    </source>
</evidence>
<dbReference type="EMBL" id="KE375012">
    <property type="protein sequence ID" value="EPQ65980.1"/>
    <property type="molecule type" value="Genomic_DNA"/>
</dbReference>
<dbReference type="InterPro" id="IPR017941">
    <property type="entry name" value="Rieske_2Fe-2S"/>
</dbReference>
<dbReference type="SUPFAM" id="SSF50022">
    <property type="entry name" value="ISP domain"/>
    <property type="match status" value="1"/>
</dbReference>
<dbReference type="InterPro" id="IPR050446">
    <property type="entry name" value="FAD-oxidoreductase/Apoptosis"/>
</dbReference>
<dbReference type="InterPro" id="IPR016156">
    <property type="entry name" value="FAD/NAD-linked_Rdtase_dimer_sf"/>
</dbReference>
<protein>
    <submittedName>
        <fullName evidence="11">Rhodocoxin reductase</fullName>
    </submittedName>
</protein>
<dbReference type="Gene3D" id="3.50.50.60">
    <property type="entry name" value="FAD/NAD(P)-binding domain"/>
    <property type="match status" value="2"/>
</dbReference>
<evidence type="ECO:0000313" key="11">
    <source>
        <dbReference type="EMBL" id="EPQ65980.1"/>
    </source>
</evidence>
<dbReference type="GO" id="GO:0005737">
    <property type="term" value="C:cytoplasm"/>
    <property type="evidence" value="ECO:0007669"/>
    <property type="project" value="TreeGrafter"/>
</dbReference>
<dbReference type="GO" id="GO:0051537">
    <property type="term" value="F:2 iron, 2 sulfur cluster binding"/>
    <property type="evidence" value="ECO:0007669"/>
    <property type="project" value="UniProtKB-KW"/>
</dbReference>
<dbReference type="SUPFAM" id="SSF51905">
    <property type="entry name" value="FAD/NAD(P)-binding domain"/>
    <property type="match status" value="1"/>
</dbReference>
<keyword evidence="3" id="KW-0285">Flavoprotein</keyword>
<evidence type="ECO:0000256" key="9">
    <source>
        <dbReference type="ARBA" id="ARBA00023014"/>
    </source>
</evidence>
<dbReference type="Pfam" id="PF14759">
    <property type="entry name" value="Reductase_C"/>
    <property type="match status" value="1"/>
</dbReference>
<dbReference type="GO" id="GO:0016651">
    <property type="term" value="F:oxidoreductase activity, acting on NAD(P)H"/>
    <property type="evidence" value="ECO:0007669"/>
    <property type="project" value="TreeGrafter"/>
</dbReference>
<evidence type="ECO:0000256" key="1">
    <source>
        <dbReference type="ARBA" id="ARBA00001974"/>
    </source>
</evidence>
<dbReference type="PANTHER" id="PTHR43557:SF2">
    <property type="entry name" value="RIESKE DOMAIN-CONTAINING PROTEIN-RELATED"/>
    <property type="match status" value="1"/>
</dbReference>
<comment type="similarity">
    <text evidence="2">Belongs to the FAD-dependent oxidoreductase family.</text>
</comment>
<evidence type="ECO:0000256" key="8">
    <source>
        <dbReference type="ARBA" id="ARBA00023004"/>
    </source>
</evidence>
<accession>A0A656KMW1</accession>
<evidence type="ECO:0000256" key="5">
    <source>
        <dbReference type="ARBA" id="ARBA00022723"/>
    </source>
</evidence>
<dbReference type="InterPro" id="IPR023753">
    <property type="entry name" value="FAD/NAD-binding_dom"/>
</dbReference>
<dbReference type="Proteomes" id="UP000053110">
    <property type="component" value="Unassembled WGS sequence"/>
</dbReference>
<dbReference type="InterPro" id="IPR036188">
    <property type="entry name" value="FAD/NAD-bd_sf"/>
</dbReference>
<dbReference type="Pfam" id="PF07992">
    <property type="entry name" value="Pyr_redox_2"/>
    <property type="match status" value="1"/>
</dbReference>
<dbReference type="PRINTS" id="PR00368">
    <property type="entry name" value="FADPNR"/>
</dbReference>
<evidence type="ECO:0000256" key="2">
    <source>
        <dbReference type="ARBA" id="ARBA00006442"/>
    </source>
</evidence>
<dbReference type="SUPFAM" id="SSF55424">
    <property type="entry name" value="FAD/NAD-linked reductases, dimerisation (C-terminal) domain"/>
    <property type="match status" value="1"/>
</dbReference>
<keyword evidence="4" id="KW-0001">2Fe-2S</keyword>
<dbReference type="PRINTS" id="PR00411">
    <property type="entry name" value="PNDRDTASEI"/>
</dbReference>
<dbReference type="Gene3D" id="3.30.390.30">
    <property type="match status" value="1"/>
</dbReference>
<comment type="cofactor">
    <cofactor evidence="1">
        <name>FAD</name>
        <dbReference type="ChEBI" id="CHEBI:57692"/>
    </cofactor>
</comment>
<reference evidence="12" key="1">
    <citation type="journal article" date="2013" name="Nat. Genet.">
        <title>The wheat powdery mildew genome shows the unique evolution of an obligate biotroph.</title>
        <authorList>
            <person name="Wicker T."/>
            <person name="Oberhaensli S."/>
            <person name="Parlange F."/>
            <person name="Buchmann J.P."/>
            <person name="Shatalina M."/>
            <person name="Roffler S."/>
            <person name="Ben-David R."/>
            <person name="Dolezel J."/>
            <person name="Simkova H."/>
            <person name="Schulze-Lefert P."/>
            <person name="Spanu P.D."/>
            <person name="Bruggmann R."/>
            <person name="Amselem J."/>
            <person name="Quesneville H."/>
            <person name="Ver Loren van Themaat E."/>
            <person name="Paape T."/>
            <person name="Shimizu K.K."/>
            <person name="Keller B."/>
        </authorList>
    </citation>
    <scope>NUCLEOTIDE SEQUENCE [LARGE SCALE GENOMIC DNA]</scope>
    <source>
        <strain evidence="12">96224</strain>
    </source>
</reference>
<dbReference type="Pfam" id="PF00355">
    <property type="entry name" value="Rieske"/>
    <property type="match status" value="1"/>
</dbReference>
<organism evidence="11 12">
    <name type="scientific">Blumeria graminis f. sp. tritici 96224</name>
    <dbReference type="NCBI Taxonomy" id="1268274"/>
    <lineage>
        <taxon>Eukaryota</taxon>
        <taxon>Fungi</taxon>
        <taxon>Dikarya</taxon>
        <taxon>Ascomycota</taxon>
        <taxon>Pezizomycotina</taxon>
        <taxon>Leotiomycetes</taxon>
        <taxon>Erysiphales</taxon>
        <taxon>Erysiphaceae</taxon>
        <taxon>Blumeria</taxon>
    </lineage>
</organism>
<dbReference type="PANTHER" id="PTHR43557">
    <property type="entry name" value="APOPTOSIS-INDUCING FACTOR 1"/>
    <property type="match status" value="1"/>
</dbReference>
<evidence type="ECO:0000256" key="7">
    <source>
        <dbReference type="ARBA" id="ARBA00023002"/>
    </source>
</evidence>
<evidence type="ECO:0000256" key="6">
    <source>
        <dbReference type="ARBA" id="ARBA00022827"/>
    </source>
</evidence>
<dbReference type="InterPro" id="IPR028202">
    <property type="entry name" value="Reductase_C"/>
</dbReference>
<evidence type="ECO:0000256" key="4">
    <source>
        <dbReference type="ARBA" id="ARBA00022714"/>
    </source>
</evidence>
<gene>
    <name evidence="11" type="ORF">BGT96224_888</name>
</gene>
<keyword evidence="6" id="KW-0274">FAD</keyword>
<dbReference type="PROSITE" id="PS51296">
    <property type="entry name" value="RIESKE"/>
    <property type="match status" value="1"/>
</dbReference>
<keyword evidence="7" id="KW-0560">Oxidoreductase</keyword>
<keyword evidence="9" id="KW-0411">Iron-sulfur</keyword>
<dbReference type="InterPro" id="IPR036922">
    <property type="entry name" value="Rieske_2Fe-2S_sf"/>
</dbReference>
<feature type="domain" description="Rieske" evidence="10">
    <location>
        <begin position="37"/>
        <end position="136"/>
    </location>
</feature>
<proteinExistence type="inferred from homology"/>
<evidence type="ECO:0000259" key="10">
    <source>
        <dbReference type="PROSITE" id="PS51296"/>
    </source>
</evidence>
<keyword evidence="5" id="KW-0479">Metal-binding</keyword>
<dbReference type="AlphaFoldDB" id="A0A656KMW1"/>
<dbReference type="GO" id="GO:0046872">
    <property type="term" value="F:metal ion binding"/>
    <property type="evidence" value="ECO:0007669"/>
    <property type="project" value="UniProtKB-KW"/>
</dbReference>
<dbReference type="CDD" id="cd03478">
    <property type="entry name" value="Rieske_AIFL_N"/>
    <property type="match status" value="1"/>
</dbReference>
<dbReference type="OrthoDB" id="6029at2759"/>
<sequence>MICLSLLRIWPHNKQIYRCAARKFTFLSRKMAQEYKLKGIETLNLTPGEKREVEVEGVENGKVLLCNVNGRITALGSKCTHYGAPMVKGVLTSDGRITCPWHGACFKASNGDIENAPAIDALPSFELSERNGSIFIKGDVQDIKSSRRKPNLKICGTASAETVTIVGAGSGALAAAEALRENGFKGKITMIGCEGYLPIDRTKLSKALIDDPSKIALRDQSWLNDISIDFIEDEVTSVEYTSKKITTKSGGTYAFKKLVIATGGSPRMVSLPGFQDLDGIFPLRTIHHARSINAAVGSKNKKVVIIGSSFIGMEVANALVKDNDVTIVGMESVPLLRVMGEKVGQIIQKTYEANGVKFFLSAKIRQALPSQIDPSKVGSIELEDGTNLPADLVVLGTGVFPATSFLKGNSDIKLQEDGSIKTDENFLVEGLQDVYAIGDIAKYPYHGPGGDGTLVRIEHWNVAQNAGRAAAAHIVASSTKSSRFIPIFWSALGSQLRYCGNTYNGWDDMVLKGNPEISKFIAYYTKGETVVAVATMGVDPVVMQASELMRINAMPSKSELLNDVDILKIGISREGKM</sequence>
<evidence type="ECO:0000256" key="3">
    <source>
        <dbReference type="ARBA" id="ARBA00022630"/>
    </source>
</evidence>
<dbReference type="Gene3D" id="2.102.10.10">
    <property type="entry name" value="Rieske [2Fe-2S] iron-sulphur domain"/>
    <property type="match status" value="1"/>
</dbReference>
<name>A0A656KMW1_BLUGR</name>